<dbReference type="OrthoDB" id="2155814at2"/>
<dbReference type="SMART" id="SM00914">
    <property type="entry name" value="IDEAL"/>
    <property type="match status" value="1"/>
</dbReference>
<dbReference type="Gene3D" id="4.10.810.10">
    <property type="entry name" value="Virus Scaffolding Protein, Chain A"/>
    <property type="match status" value="1"/>
</dbReference>
<name>A0A0U2J6E6_9BACL</name>
<organism evidence="3 4">
    <name type="scientific">Planococcus rifietoensis</name>
    <dbReference type="NCBI Taxonomy" id="200991"/>
    <lineage>
        <taxon>Bacteria</taxon>
        <taxon>Bacillati</taxon>
        <taxon>Bacillota</taxon>
        <taxon>Bacilli</taxon>
        <taxon>Bacillales</taxon>
        <taxon>Caryophanaceae</taxon>
        <taxon>Planococcus</taxon>
    </lineage>
</organism>
<dbReference type="Pfam" id="PF08864">
    <property type="entry name" value="UPF0302"/>
    <property type="match status" value="1"/>
</dbReference>
<reference evidence="3" key="1">
    <citation type="submission" date="2016-01" db="EMBL/GenBank/DDBJ databases">
        <title>Complete genome of Planococcus rifietoensis type strain M8.</title>
        <authorList>
            <person name="See-Too W.S."/>
        </authorList>
    </citation>
    <scope>NUCLEOTIDE SEQUENCE [LARGE SCALE GENOMIC DNA]</scope>
    <source>
        <strain evidence="3">M8</strain>
    </source>
</reference>
<proteinExistence type="inferred from homology"/>
<protein>
    <recommendedName>
        <fullName evidence="1">UPF0302 protein AUC31_00715</fullName>
    </recommendedName>
</protein>
<dbReference type="STRING" id="200991.AUC31_00715"/>
<dbReference type="InterPro" id="IPR011188">
    <property type="entry name" value="UPF0302"/>
</dbReference>
<comment type="similarity">
    <text evidence="1">Belongs to the UPF0302 family.</text>
</comment>
<gene>
    <name evidence="3" type="ORF">AUC31_00715</name>
</gene>
<keyword evidence="4" id="KW-1185">Reference proteome</keyword>
<dbReference type="InterPro" id="IPR014957">
    <property type="entry name" value="IDEAL_dom"/>
</dbReference>
<dbReference type="RefSeq" id="WP_058380567.1">
    <property type="nucleotide sequence ID" value="NZ_CP013659.2"/>
</dbReference>
<accession>A0A0U2J6E6</accession>
<sequence length="187" mass="21524">MTASVSVGEKKQFVRWFLGSYKMKRRECIWILNYLLSNDELLEKTHFVEEAHYCPRAMVMSTTESKDIPFQFYKGKLMTADAEKSFHDLRLHPDEPLYVQLNFPSIPPAPLYLAVLEENPHMPKGASVSEQDRLIAEKVLNESLSSYQEETILKKIDEALDAGDKERFFELSALLSVVKSAKKMESD</sequence>
<evidence type="ECO:0000259" key="2">
    <source>
        <dbReference type="SMART" id="SM00914"/>
    </source>
</evidence>
<evidence type="ECO:0000313" key="4">
    <source>
        <dbReference type="Proteomes" id="UP000067683"/>
    </source>
</evidence>
<dbReference type="HAMAP" id="MF_00760">
    <property type="entry name" value="UPF0302"/>
    <property type="match status" value="1"/>
</dbReference>
<dbReference type="InterPro" id="IPR027393">
    <property type="entry name" value="Virus_scaffolding_prot_C"/>
</dbReference>
<evidence type="ECO:0000256" key="1">
    <source>
        <dbReference type="HAMAP-Rule" id="MF_00760"/>
    </source>
</evidence>
<dbReference type="PIRSF" id="PIRSF007165">
    <property type="entry name" value="UCP007165"/>
    <property type="match status" value="1"/>
</dbReference>
<dbReference type="KEGG" id="prt:AUC31_00715"/>
<evidence type="ECO:0000313" key="3">
    <source>
        <dbReference type="EMBL" id="ALS73858.1"/>
    </source>
</evidence>
<dbReference type="NCBIfam" id="NF002965">
    <property type="entry name" value="PRK03636.1"/>
    <property type="match status" value="1"/>
</dbReference>
<dbReference type="EMBL" id="CP013659">
    <property type="protein sequence ID" value="ALS73858.1"/>
    <property type="molecule type" value="Genomic_DNA"/>
</dbReference>
<dbReference type="InterPro" id="IPR038091">
    <property type="entry name" value="UPF0302_N_sf"/>
</dbReference>
<dbReference type="Gene3D" id="3.40.1530.30">
    <property type="entry name" value="Uncharacterised family UPF0302, N-terminal domain"/>
    <property type="match status" value="1"/>
</dbReference>
<dbReference type="Pfam" id="PF08858">
    <property type="entry name" value="IDEAL"/>
    <property type="match status" value="1"/>
</dbReference>
<dbReference type="AlphaFoldDB" id="A0A0U2J6E6"/>
<dbReference type="InterPro" id="IPR014963">
    <property type="entry name" value="UPF0302_N"/>
</dbReference>
<feature type="domain" description="IDEAL" evidence="2">
    <location>
        <begin position="139"/>
        <end position="175"/>
    </location>
</feature>
<dbReference type="Proteomes" id="UP000067683">
    <property type="component" value="Chromosome"/>
</dbReference>